<feature type="compositionally biased region" description="Polar residues" evidence="1">
    <location>
        <begin position="43"/>
        <end position="57"/>
    </location>
</feature>
<keyword evidence="2" id="KW-0472">Membrane</keyword>
<comment type="caution">
    <text evidence="3">The sequence shown here is derived from an EMBL/GenBank/DDBJ whole genome shotgun (WGS) entry which is preliminary data.</text>
</comment>
<gene>
    <name evidence="3" type="ORF">Val02_27370</name>
</gene>
<evidence type="ECO:0000256" key="1">
    <source>
        <dbReference type="SAM" id="MobiDB-lite"/>
    </source>
</evidence>
<dbReference type="EMBL" id="BOPF01000008">
    <property type="protein sequence ID" value="GIJ45851.1"/>
    <property type="molecule type" value="Genomic_DNA"/>
</dbReference>
<dbReference type="Proteomes" id="UP000619260">
    <property type="component" value="Unassembled WGS sequence"/>
</dbReference>
<protein>
    <submittedName>
        <fullName evidence="3">Uncharacterized protein</fullName>
    </submittedName>
</protein>
<evidence type="ECO:0000313" key="3">
    <source>
        <dbReference type="EMBL" id="GIJ45851.1"/>
    </source>
</evidence>
<feature type="transmembrane region" description="Helical" evidence="2">
    <location>
        <begin position="7"/>
        <end position="26"/>
    </location>
</feature>
<organism evidence="3 4">
    <name type="scientific">Virgisporangium aliadipatigenens</name>
    <dbReference type="NCBI Taxonomy" id="741659"/>
    <lineage>
        <taxon>Bacteria</taxon>
        <taxon>Bacillati</taxon>
        <taxon>Actinomycetota</taxon>
        <taxon>Actinomycetes</taxon>
        <taxon>Micromonosporales</taxon>
        <taxon>Micromonosporaceae</taxon>
        <taxon>Virgisporangium</taxon>
    </lineage>
</organism>
<keyword evidence="4" id="KW-1185">Reference proteome</keyword>
<keyword evidence="2" id="KW-1133">Transmembrane helix</keyword>
<feature type="region of interest" description="Disordered" evidence="1">
    <location>
        <begin position="43"/>
        <end position="63"/>
    </location>
</feature>
<accession>A0A8J4DQD3</accession>
<dbReference type="AlphaFoldDB" id="A0A8J4DQD3"/>
<name>A0A8J4DQD3_9ACTN</name>
<evidence type="ECO:0000256" key="2">
    <source>
        <dbReference type="SAM" id="Phobius"/>
    </source>
</evidence>
<reference evidence="3" key="1">
    <citation type="submission" date="2021-01" db="EMBL/GenBank/DDBJ databases">
        <title>Whole genome shotgun sequence of Virgisporangium aliadipatigenens NBRC 105644.</title>
        <authorList>
            <person name="Komaki H."/>
            <person name="Tamura T."/>
        </authorList>
    </citation>
    <scope>NUCLEOTIDE SEQUENCE</scope>
    <source>
        <strain evidence="3">NBRC 105644</strain>
    </source>
</reference>
<feature type="transmembrane region" description="Helical" evidence="2">
    <location>
        <begin position="71"/>
        <end position="90"/>
    </location>
</feature>
<keyword evidence="2" id="KW-0812">Transmembrane</keyword>
<evidence type="ECO:0000313" key="4">
    <source>
        <dbReference type="Proteomes" id="UP000619260"/>
    </source>
</evidence>
<proteinExistence type="predicted"/>
<sequence length="100" mass="10525">MCRVVRGILQVILALIIGGGLIIFGITQAVSDDVDCGGQKMSQGDVCQTTSNGSTTDRGYDEQKKDNQRTGYIMAGVGGVFLLGGVFQGIRTARRRASVG</sequence>